<accession>A0A1M7PZ33</accession>
<reference evidence="2 3" key="1">
    <citation type="submission" date="2016-11" db="EMBL/GenBank/DDBJ databases">
        <authorList>
            <person name="Jaros S."/>
            <person name="Januszkiewicz K."/>
            <person name="Wedrychowicz H."/>
        </authorList>
    </citation>
    <scope>NUCLEOTIDE SEQUENCE [LARGE SCALE GENOMIC DNA]</scope>
    <source>
        <strain evidence="2 3">CGMCC 1.6102</strain>
    </source>
</reference>
<dbReference type="AlphaFoldDB" id="A0A1M7PZ33"/>
<dbReference type="OrthoDB" id="840130at2"/>
<gene>
    <name evidence="2" type="ORF">SAMN04488057_11262</name>
</gene>
<dbReference type="STRING" id="388280.SAMN04488057_11262"/>
<evidence type="ECO:0000313" key="3">
    <source>
        <dbReference type="Proteomes" id="UP000184513"/>
    </source>
</evidence>
<feature type="region of interest" description="Disordered" evidence="1">
    <location>
        <begin position="55"/>
        <end position="76"/>
    </location>
</feature>
<organism evidence="2 3">
    <name type="scientific">Cyclobacterium lianum</name>
    <dbReference type="NCBI Taxonomy" id="388280"/>
    <lineage>
        <taxon>Bacteria</taxon>
        <taxon>Pseudomonadati</taxon>
        <taxon>Bacteroidota</taxon>
        <taxon>Cytophagia</taxon>
        <taxon>Cytophagales</taxon>
        <taxon>Cyclobacteriaceae</taxon>
        <taxon>Cyclobacterium</taxon>
    </lineage>
</organism>
<evidence type="ECO:0000313" key="2">
    <source>
        <dbReference type="EMBL" id="SHN23117.1"/>
    </source>
</evidence>
<sequence length="116" mass="13119">MGWTEFIKYLASGYLLYYGLLVVLDLLKPQNDELLIGGDELLELPEEAPTRIIGEEDDQDDHHSAYGVGKAKPEGSDQWRLYRENTNVSTGGVSSMTELFKLAQNETIEVKKHLVY</sequence>
<proteinExistence type="predicted"/>
<keyword evidence="3" id="KW-1185">Reference proteome</keyword>
<evidence type="ECO:0000256" key="1">
    <source>
        <dbReference type="SAM" id="MobiDB-lite"/>
    </source>
</evidence>
<dbReference type="EMBL" id="FRCY01000012">
    <property type="protein sequence ID" value="SHN23117.1"/>
    <property type="molecule type" value="Genomic_DNA"/>
</dbReference>
<protein>
    <submittedName>
        <fullName evidence="2">Uncharacterized protein</fullName>
    </submittedName>
</protein>
<dbReference type="RefSeq" id="WP_073096143.1">
    <property type="nucleotide sequence ID" value="NZ_FRCY01000012.1"/>
</dbReference>
<name>A0A1M7PZ33_9BACT</name>
<dbReference type="Proteomes" id="UP000184513">
    <property type="component" value="Unassembled WGS sequence"/>
</dbReference>